<dbReference type="PANTHER" id="PTHR13139:SF54">
    <property type="entry name" value="RING-TYPE E3 UBIQUITIN TRANSFERASE"/>
    <property type="match status" value="1"/>
</dbReference>
<dbReference type="InterPro" id="IPR046349">
    <property type="entry name" value="C1-like_sf"/>
</dbReference>
<evidence type="ECO:0000256" key="2">
    <source>
        <dbReference type="ARBA" id="ARBA00022771"/>
    </source>
</evidence>
<dbReference type="GO" id="GO:0008270">
    <property type="term" value="F:zinc ion binding"/>
    <property type="evidence" value="ECO:0007669"/>
    <property type="project" value="UniProtKB-KW"/>
</dbReference>
<dbReference type="SUPFAM" id="SSF57850">
    <property type="entry name" value="RING/U-box"/>
    <property type="match status" value="1"/>
</dbReference>
<dbReference type="Proteomes" id="UP000187209">
    <property type="component" value="Unassembled WGS sequence"/>
</dbReference>
<dbReference type="GO" id="GO:0003729">
    <property type="term" value="F:mRNA binding"/>
    <property type="evidence" value="ECO:0007669"/>
    <property type="project" value="TreeGrafter"/>
</dbReference>
<dbReference type="PANTHER" id="PTHR13139">
    <property type="entry name" value="RING FINGER AND CCCH-TYPE ZINC FINGER DOMAIN-CONTAINING PROTEIN"/>
    <property type="match status" value="1"/>
</dbReference>
<dbReference type="Gene3D" id="3.30.60.90">
    <property type="match status" value="1"/>
</dbReference>
<dbReference type="GO" id="GO:0000288">
    <property type="term" value="P:nuclear-transcribed mRNA catabolic process, deadenylation-dependent decay"/>
    <property type="evidence" value="ECO:0007669"/>
    <property type="project" value="TreeGrafter"/>
</dbReference>
<keyword evidence="2 4" id="KW-0863">Zinc-finger</keyword>
<gene>
    <name evidence="6" type="ORF">SteCoe_13997</name>
</gene>
<dbReference type="InterPro" id="IPR001841">
    <property type="entry name" value="Znf_RING"/>
</dbReference>
<dbReference type="PROSITE" id="PS50089">
    <property type="entry name" value="ZF_RING_2"/>
    <property type="match status" value="1"/>
</dbReference>
<dbReference type="InterPro" id="IPR017907">
    <property type="entry name" value="Znf_RING_CS"/>
</dbReference>
<dbReference type="SMART" id="SM00291">
    <property type="entry name" value="ZnF_ZZ"/>
    <property type="match status" value="3"/>
</dbReference>
<evidence type="ECO:0000256" key="4">
    <source>
        <dbReference type="PROSITE-ProRule" id="PRU00175"/>
    </source>
</evidence>
<evidence type="ECO:0000256" key="3">
    <source>
        <dbReference type="ARBA" id="ARBA00022833"/>
    </source>
</evidence>
<dbReference type="GO" id="GO:0061630">
    <property type="term" value="F:ubiquitin protein ligase activity"/>
    <property type="evidence" value="ECO:0007669"/>
    <property type="project" value="TreeGrafter"/>
</dbReference>
<protein>
    <recommendedName>
        <fullName evidence="5">RING-type domain-containing protein</fullName>
    </recommendedName>
</protein>
<dbReference type="GO" id="GO:0035613">
    <property type="term" value="F:RNA stem-loop binding"/>
    <property type="evidence" value="ECO:0007669"/>
    <property type="project" value="TreeGrafter"/>
</dbReference>
<proteinExistence type="predicted"/>
<evidence type="ECO:0000313" key="7">
    <source>
        <dbReference type="Proteomes" id="UP000187209"/>
    </source>
</evidence>
<feature type="domain" description="RING-type" evidence="5">
    <location>
        <begin position="3"/>
        <end position="45"/>
    </location>
</feature>
<dbReference type="Pfam" id="PF00569">
    <property type="entry name" value="ZZ"/>
    <property type="match status" value="1"/>
</dbReference>
<reference evidence="6 7" key="1">
    <citation type="submission" date="2016-11" db="EMBL/GenBank/DDBJ databases">
        <title>The macronuclear genome of Stentor coeruleus: a giant cell with tiny introns.</title>
        <authorList>
            <person name="Slabodnick M."/>
            <person name="Ruby J.G."/>
            <person name="Reiff S.B."/>
            <person name="Swart E.C."/>
            <person name="Gosai S."/>
            <person name="Prabakaran S."/>
            <person name="Witkowska E."/>
            <person name="Larue G.E."/>
            <person name="Fisher S."/>
            <person name="Freeman R.M."/>
            <person name="Gunawardena J."/>
            <person name="Chu W."/>
            <person name="Stover N.A."/>
            <person name="Gregory B.D."/>
            <person name="Nowacki M."/>
            <person name="Derisi J."/>
            <person name="Roy S.W."/>
            <person name="Marshall W.F."/>
            <person name="Sood P."/>
        </authorList>
    </citation>
    <scope>NUCLEOTIDE SEQUENCE [LARGE SCALE GENOMIC DNA]</scope>
    <source>
        <strain evidence="6">WM001</strain>
    </source>
</reference>
<evidence type="ECO:0000259" key="5">
    <source>
        <dbReference type="PROSITE" id="PS50089"/>
    </source>
</evidence>
<dbReference type="GO" id="GO:0003725">
    <property type="term" value="F:double-stranded RNA binding"/>
    <property type="evidence" value="ECO:0007669"/>
    <property type="project" value="TreeGrafter"/>
</dbReference>
<dbReference type="InterPro" id="IPR052249">
    <property type="entry name" value="Roquin_domain"/>
</dbReference>
<keyword evidence="3" id="KW-0862">Zinc</keyword>
<dbReference type="InterPro" id="IPR043145">
    <property type="entry name" value="Znf_ZZ_sf"/>
</dbReference>
<dbReference type="Pfam" id="PF14634">
    <property type="entry name" value="zf-RING_5"/>
    <property type="match status" value="1"/>
</dbReference>
<accession>A0A1R2C764</accession>
<keyword evidence="7" id="KW-1185">Reference proteome</keyword>
<keyword evidence="1" id="KW-0479">Metal-binding</keyword>
<dbReference type="AlphaFoldDB" id="A0A1R2C764"/>
<dbReference type="GO" id="GO:0006511">
    <property type="term" value="P:ubiquitin-dependent protein catabolic process"/>
    <property type="evidence" value="ECO:0007669"/>
    <property type="project" value="TreeGrafter"/>
</dbReference>
<dbReference type="GO" id="GO:0000209">
    <property type="term" value="P:protein polyubiquitination"/>
    <property type="evidence" value="ECO:0007669"/>
    <property type="project" value="TreeGrafter"/>
</dbReference>
<sequence>MECSVCLEKYNSSTKQPIVLECGHTLCKECVKDIINKMKECPMDREPITKPFNQLKVNYSLLDLLISMNALNLKEEEKQLIPPKINQIQVLKIEAKNKLPQYLYCAKMHQIQYWEETSIYYFTEFGTHSIYCDYCKFTWQGGSWHCGKCSFDICETCKSDQLKKECLENDCDMRCFNDHKLYYYTNTVEFYFRKCERIGFMKCQKCYCDIVSSSYSCRICDFDLCSQCKITGIMPKKIKCPNNHFLTYKSLAINNILKCSNCNIEYTESTHSCVSCIYDLCLSCFNSENLIQKLPEKCPSGHNLYYSDHQIQIYKVLYNTEEFICNSCEKAFSSDENYHCSICEYDLCNTCYNIMRIGMENGINKVCKRNHVLRYYHGSSIYYGNKVCCGICNKERSKSGSFHCRICKYDICIPCAEEFIIY</sequence>
<dbReference type="Gene3D" id="3.30.40.10">
    <property type="entry name" value="Zinc/RING finger domain, C3HC4 (zinc finger)"/>
    <property type="match status" value="1"/>
</dbReference>
<organism evidence="6 7">
    <name type="scientific">Stentor coeruleus</name>
    <dbReference type="NCBI Taxonomy" id="5963"/>
    <lineage>
        <taxon>Eukaryota</taxon>
        <taxon>Sar</taxon>
        <taxon>Alveolata</taxon>
        <taxon>Ciliophora</taxon>
        <taxon>Postciliodesmatophora</taxon>
        <taxon>Heterotrichea</taxon>
        <taxon>Heterotrichida</taxon>
        <taxon>Stentoridae</taxon>
        <taxon>Stentor</taxon>
    </lineage>
</organism>
<dbReference type="EMBL" id="MPUH01000257">
    <property type="protein sequence ID" value="OMJ84810.1"/>
    <property type="molecule type" value="Genomic_DNA"/>
</dbReference>
<evidence type="ECO:0000313" key="6">
    <source>
        <dbReference type="EMBL" id="OMJ84810.1"/>
    </source>
</evidence>
<dbReference type="GO" id="GO:0010494">
    <property type="term" value="C:cytoplasmic stress granule"/>
    <property type="evidence" value="ECO:0007669"/>
    <property type="project" value="TreeGrafter"/>
</dbReference>
<dbReference type="PROSITE" id="PS00518">
    <property type="entry name" value="ZF_RING_1"/>
    <property type="match status" value="1"/>
</dbReference>
<dbReference type="SUPFAM" id="SSF57889">
    <property type="entry name" value="Cysteine-rich domain"/>
    <property type="match status" value="1"/>
</dbReference>
<comment type="caution">
    <text evidence="6">The sequence shown here is derived from an EMBL/GenBank/DDBJ whole genome shotgun (WGS) entry which is preliminary data.</text>
</comment>
<dbReference type="InterPro" id="IPR013083">
    <property type="entry name" value="Znf_RING/FYVE/PHD"/>
</dbReference>
<dbReference type="OrthoDB" id="282150at2759"/>
<dbReference type="InterPro" id="IPR000433">
    <property type="entry name" value="Znf_ZZ"/>
</dbReference>
<evidence type="ECO:0000256" key="1">
    <source>
        <dbReference type="ARBA" id="ARBA00022723"/>
    </source>
</evidence>
<name>A0A1R2C764_9CILI</name>
<dbReference type="SMART" id="SM00184">
    <property type="entry name" value="RING"/>
    <property type="match status" value="1"/>
</dbReference>